<keyword evidence="3" id="KW-0808">Transferase</keyword>
<dbReference type="InterPro" id="IPR011004">
    <property type="entry name" value="Trimer_LpxA-like_sf"/>
</dbReference>
<dbReference type="GO" id="GO:0016746">
    <property type="term" value="F:acyltransferase activity"/>
    <property type="evidence" value="ECO:0007669"/>
    <property type="project" value="UniProtKB-KW"/>
</dbReference>
<dbReference type="PANTHER" id="PTHR23416">
    <property type="entry name" value="SIALIC ACID SYNTHASE-RELATED"/>
    <property type="match status" value="1"/>
</dbReference>
<keyword evidence="4" id="KW-0677">Repeat</keyword>
<dbReference type="EMBL" id="MING01000019">
    <property type="protein sequence ID" value="POG14585.1"/>
    <property type="molecule type" value="Genomic_DNA"/>
</dbReference>
<dbReference type="InterPro" id="IPR051159">
    <property type="entry name" value="Hexapeptide_acetyltransf"/>
</dbReference>
<dbReference type="Gene3D" id="2.160.10.10">
    <property type="entry name" value="Hexapeptide repeat proteins"/>
    <property type="match status" value="1"/>
</dbReference>
<sequence>MKFSPFATVSATGLINISPKTTIKKAVLNAQGGEITLSRGVWLNDGVEINSHSKIFLGEGTTIQRNVTINGEVNIGSECLFAPNVFISSTSHVHDYLPGLSIREQERRISKAEFFKLYNKPITIGDDVWLGANVVVMPGINIGSHVIIGSNSVVNQDIPPGVIAAGVPVKIIKMRQGFHSSLDVPGNDN</sequence>
<keyword evidence="1" id="KW-0444">Lipid biosynthesis</keyword>
<reference evidence="7 8" key="1">
    <citation type="submission" date="2016-08" db="EMBL/GenBank/DDBJ databases">
        <authorList>
            <person name="Seilhamer J.J."/>
        </authorList>
    </citation>
    <scope>NUCLEOTIDE SEQUENCE [LARGE SCALE GENOMIC DNA]</scope>
    <source>
        <strain evidence="7 8">KH-18-2</strain>
    </source>
</reference>
<proteinExistence type="predicted"/>
<evidence type="ECO:0000256" key="1">
    <source>
        <dbReference type="ARBA" id="ARBA00022516"/>
    </source>
</evidence>
<evidence type="ECO:0008006" key="9">
    <source>
        <dbReference type="Google" id="ProtNLM"/>
    </source>
</evidence>
<evidence type="ECO:0000256" key="4">
    <source>
        <dbReference type="ARBA" id="ARBA00022737"/>
    </source>
</evidence>
<dbReference type="PANTHER" id="PTHR23416:SF78">
    <property type="entry name" value="LIPOPOLYSACCHARIDE BIOSYNTHESIS O-ACETYL TRANSFERASE WBBJ-RELATED"/>
    <property type="match status" value="1"/>
</dbReference>
<keyword evidence="2" id="KW-0441">Lipid A biosynthesis</keyword>
<accession>A0A2S3XG97</accession>
<evidence type="ECO:0000256" key="2">
    <source>
        <dbReference type="ARBA" id="ARBA00022556"/>
    </source>
</evidence>
<dbReference type="SUPFAM" id="SSF51161">
    <property type="entry name" value="Trimeric LpxA-like enzymes"/>
    <property type="match status" value="1"/>
</dbReference>
<dbReference type="AlphaFoldDB" id="A0A2S3XG97"/>
<evidence type="ECO:0000256" key="3">
    <source>
        <dbReference type="ARBA" id="ARBA00022679"/>
    </source>
</evidence>
<organism evidence="7 8">
    <name type="scientific">Pseudomonas putida</name>
    <name type="common">Arthrobacter siderocapsulatus</name>
    <dbReference type="NCBI Taxonomy" id="303"/>
    <lineage>
        <taxon>Bacteria</taxon>
        <taxon>Pseudomonadati</taxon>
        <taxon>Pseudomonadota</taxon>
        <taxon>Gammaproteobacteria</taxon>
        <taxon>Pseudomonadales</taxon>
        <taxon>Pseudomonadaceae</taxon>
        <taxon>Pseudomonas</taxon>
    </lineage>
</organism>
<dbReference type="Pfam" id="PF00132">
    <property type="entry name" value="Hexapep"/>
    <property type="match status" value="1"/>
</dbReference>
<reference evidence="7 8" key="2">
    <citation type="submission" date="2018-03" db="EMBL/GenBank/DDBJ databases">
        <title>Draft genome of Pseudomonas putida strain KH-18-2.</title>
        <authorList>
            <person name="Yoshizawa S."/>
            <person name="Khan N.H."/>
            <person name="Nishimura M."/>
            <person name="Chiura H.X."/>
            <person name="Ogura Y."/>
            <person name="Hayashi T."/>
            <person name="Kogure K."/>
        </authorList>
    </citation>
    <scope>NUCLEOTIDE SEQUENCE [LARGE SCALE GENOMIC DNA]</scope>
    <source>
        <strain evidence="7 8">KH-18-2</strain>
    </source>
</reference>
<dbReference type="PROSITE" id="PS00101">
    <property type="entry name" value="HEXAPEP_TRANSFERASES"/>
    <property type="match status" value="1"/>
</dbReference>
<keyword evidence="6" id="KW-0012">Acyltransferase</keyword>
<evidence type="ECO:0000313" key="7">
    <source>
        <dbReference type="EMBL" id="POG14585.1"/>
    </source>
</evidence>
<name>A0A2S3XG97_PSEPU</name>
<evidence type="ECO:0000256" key="6">
    <source>
        <dbReference type="ARBA" id="ARBA00023315"/>
    </source>
</evidence>
<dbReference type="InterPro" id="IPR001451">
    <property type="entry name" value="Hexapep"/>
</dbReference>
<evidence type="ECO:0000313" key="8">
    <source>
        <dbReference type="Proteomes" id="UP000237378"/>
    </source>
</evidence>
<dbReference type="InterPro" id="IPR018357">
    <property type="entry name" value="Hexapep_transf_CS"/>
</dbReference>
<dbReference type="Proteomes" id="UP000237378">
    <property type="component" value="Unassembled WGS sequence"/>
</dbReference>
<dbReference type="GO" id="GO:0009245">
    <property type="term" value="P:lipid A biosynthetic process"/>
    <property type="evidence" value="ECO:0007669"/>
    <property type="project" value="UniProtKB-KW"/>
</dbReference>
<protein>
    <recommendedName>
        <fullName evidence="9">Acyltransferase</fullName>
    </recommendedName>
</protein>
<keyword evidence="5" id="KW-0443">Lipid metabolism</keyword>
<comment type="caution">
    <text evidence="7">The sequence shown here is derived from an EMBL/GenBank/DDBJ whole genome shotgun (WGS) entry which is preliminary data.</text>
</comment>
<dbReference type="GO" id="GO:0016020">
    <property type="term" value="C:membrane"/>
    <property type="evidence" value="ECO:0007669"/>
    <property type="project" value="GOC"/>
</dbReference>
<evidence type="ECO:0000256" key="5">
    <source>
        <dbReference type="ARBA" id="ARBA00023098"/>
    </source>
</evidence>
<gene>
    <name evidence="7" type="ORF">BGP82_05835</name>
</gene>